<dbReference type="GO" id="GO:0005524">
    <property type="term" value="F:ATP binding"/>
    <property type="evidence" value="ECO:0007669"/>
    <property type="project" value="UniProtKB-KW"/>
</dbReference>
<sequence>MVEVSSHRGSATCFCSLPRVGTRAFGGGSLRVNRLNQHIRIAMVSTDKTSISSSLGEKIPGARLLEEVEFENSFVDKLPADPEEEVYVRPVRGAAYSRVIPTPPWVDDQSEYLGKKKTSSESSLQMVAWSSSCARLLGIDDSSKESMRTISVLAGAEVTPTMKPYAQCYGGHQFGSWADQLGDGRVINLGEVVNEKGEKYEIQLKGAGKTPYSRSADGRAVMRSSVREFLCSEAMYHLGVPTTRALSLVATGAGVVRDQFYDGQVQVRKRADFPT</sequence>
<protein>
    <recommendedName>
        <fullName evidence="9">Selenoprotein O</fullName>
    </recommendedName>
</protein>
<name>A0A7S2ZS49_9RHOD</name>
<evidence type="ECO:0000256" key="4">
    <source>
        <dbReference type="ARBA" id="ARBA00022695"/>
    </source>
</evidence>
<dbReference type="EMBL" id="HBHW01022980">
    <property type="protein sequence ID" value="CAE0049613.1"/>
    <property type="molecule type" value="Transcribed_RNA"/>
</dbReference>
<dbReference type="PANTHER" id="PTHR32057:SF14">
    <property type="entry name" value="PROTEIN ADENYLYLTRANSFERASE SELO, MITOCHONDRIAL"/>
    <property type="match status" value="1"/>
</dbReference>
<dbReference type="GO" id="GO:0009534">
    <property type="term" value="C:chloroplast thylakoid"/>
    <property type="evidence" value="ECO:0007669"/>
    <property type="project" value="TreeGrafter"/>
</dbReference>
<proteinExistence type="inferred from homology"/>
<keyword evidence="6" id="KW-0547">Nucleotide-binding</keyword>
<dbReference type="Pfam" id="PF02696">
    <property type="entry name" value="SelO"/>
    <property type="match status" value="1"/>
</dbReference>
<evidence type="ECO:0000256" key="2">
    <source>
        <dbReference type="ARBA" id="ARBA00009747"/>
    </source>
</evidence>
<accession>A0A7S2ZS49</accession>
<evidence type="ECO:0000256" key="6">
    <source>
        <dbReference type="ARBA" id="ARBA00022741"/>
    </source>
</evidence>
<reference evidence="10" key="1">
    <citation type="submission" date="2021-01" db="EMBL/GenBank/DDBJ databases">
        <authorList>
            <person name="Corre E."/>
            <person name="Pelletier E."/>
            <person name="Niang G."/>
            <person name="Scheremetjew M."/>
            <person name="Finn R."/>
            <person name="Kale V."/>
            <person name="Holt S."/>
            <person name="Cochrane G."/>
            <person name="Meng A."/>
            <person name="Brown T."/>
            <person name="Cohen L."/>
        </authorList>
    </citation>
    <scope>NUCLEOTIDE SEQUENCE</scope>
    <source>
        <strain evidence="10">CCMP 769</strain>
    </source>
</reference>
<keyword evidence="5" id="KW-0479">Metal-binding</keyword>
<dbReference type="AlphaFoldDB" id="A0A7S2ZS49"/>
<organism evidence="10">
    <name type="scientific">Rhodosorus marinus</name>
    <dbReference type="NCBI Taxonomy" id="101924"/>
    <lineage>
        <taxon>Eukaryota</taxon>
        <taxon>Rhodophyta</taxon>
        <taxon>Stylonematophyceae</taxon>
        <taxon>Stylonematales</taxon>
        <taxon>Stylonemataceae</taxon>
        <taxon>Rhodosorus</taxon>
    </lineage>
</organism>
<dbReference type="PANTHER" id="PTHR32057">
    <property type="entry name" value="PROTEIN ADENYLYLTRANSFERASE SELO, MITOCHONDRIAL"/>
    <property type="match status" value="1"/>
</dbReference>
<evidence type="ECO:0000256" key="7">
    <source>
        <dbReference type="ARBA" id="ARBA00022840"/>
    </source>
</evidence>
<keyword evidence="4" id="KW-0548">Nucleotidyltransferase</keyword>
<keyword evidence="3" id="KW-0808">Transferase</keyword>
<evidence type="ECO:0000256" key="5">
    <source>
        <dbReference type="ARBA" id="ARBA00022723"/>
    </source>
</evidence>
<comment type="similarity">
    <text evidence="2">Belongs to the SELO family.</text>
</comment>
<evidence type="ECO:0000256" key="9">
    <source>
        <dbReference type="ARBA" id="ARBA00031547"/>
    </source>
</evidence>
<dbReference type="GO" id="GO:0070733">
    <property type="term" value="F:AMPylase activity"/>
    <property type="evidence" value="ECO:0007669"/>
    <property type="project" value="TreeGrafter"/>
</dbReference>
<evidence type="ECO:0000313" key="11">
    <source>
        <dbReference type="EMBL" id="CAE0049619.1"/>
    </source>
</evidence>
<gene>
    <name evidence="10" type="ORF">RMAR00112_LOCUS17612</name>
    <name evidence="11" type="ORF">RMAR00112_LOCUS17618</name>
</gene>
<evidence type="ECO:0000313" key="10">
    <source>
        <dbReference type="EMBL" id="CAE0049613.1"/>
    </source>
</evidence>
<dbReference type="GO" id="GO:0046872">
    <property type="term" value="F:metal ion binding"/>
    <property type="evidence" value="ECO:0007669"/>
    <property type="project" value="UniProtKB-KW"/>
</dbReference>
<evidence type="ECO:0000256" key="3">
    <source>
        <dbReference type="ARBA" id="ARBA00022679"/>
    </source>
</evidence>
<evidence type="ECO:0000256" key="8">
    <source>
        <dbReference type="ARBA" id="ARBA00022842"/>
    </source>
</evidence>
<keyword evidence="7" id="KW-0067">ATP-binding</keyword>
<comment type="cofactor">
    <cofactor evidence="1">
        <name>Mg(2+)</name>
        <dbReference type="ChEBI" id="CHEBI:18420"/>
    </cofactor>
</comment>
<dbReference type="EMBL" id="HBHW01022988">
    <property type="protein sequence ID" value="CAE0049619.1"/>
    <property type="molecule type" value="Transcribed_RNA"/>
</dbReference>
<keyword evidence="8" id="KW-0460">Magnesium</keyword>
<dbReference type="InterPro" id="IPR003846">
    <property type="entry name" value="SelO"/>
</dbReference>
<evidence type="ECO:0000256" key="1">
    <source>
        <dbReference type="ARBA" id="ARBA00001946"/>
    </source>
</evidence>